<reference evidence="2 3" key="1">
    <citation type="journal article" date="2008" name="Nature">
        <title>The genome of the model beetle and pest Tribolium castaneum.</title>
        <authorList>
            <consortium name="Tribolium Genome Sequencing Consortium"/>
            <person name="Richards S."/>
            <person name="Gibbs R.A."/>
            <person name="Weinstock G.M."/>
            <person name="Brown S.J."/>
            <person name="Denell R."/>
            <person name="Beeman R.W."/>
            <person name="Gibbs R."/>
            <person name="Beeman R.W."/>
            <person name="Brown S.J."/>
            <person name="Bucher G."/>
            <person name="Friedrich M."/>
            <person name="Grimmelikhuijzen C.J."/>
            <person name="Klingler M."/>
            <person name="Lorenzen M."/>
            <person name="Richards S."/>
            <person name="Roth S."/>
            <person name="Schroder R."/>
            <person name="Tautz D."/>
            <person name="Zdobnov E.M."/>
            <person name="Muzny D."/>
            <person name="Gibbs R.A."/>
            <person name="Weinstock G.M."/>
            <person name="Attaway T."/>
            <person name="Bell S."/>
            <person name="Buhay C.J."/>
            <person name="Chandrabose M.N."/>
            <person name="Chavez D."/>
            <person name="Clerk-Blankenburg K.P."/>
            <person name="Cree A."/>
            <person name="Dao M."/>
            <person name="Davis C."/>
            <person name="Chacko J."/>
            <person name="Dinh H."/>
            <person name="Dugan-Rocha S."/>
            <person name="Fowler G."/>
            <person name="Garner T.T."/>
            <person name="Garnes J."/>
            <person name="Gnirke A."/>
            <person name="Hawes A."/>
            <person name="Hernandez J."/>
            <person name="Hines S."/>
            <person name="Holder M."/>
            <person name="Hume J."/>
            <person name="Jhangiani S.N."/>
            <person name="Joshi V."/>
            <person name="Khan Z.M."/>
            <person name="Jackson L."/>
            <person name="Kovar C."/>
            <person name="Kowis A."/>
            <person name="Lee S."/>
            <person name="Lewis L.R."/>
            <person name="Margolis J."/>
            <person name="Morgan M."/>
            <person name="Nazareth L.V."/>
            <person name="Nguyen N."/>
            <person name="Okwuonu G."/>
            <person name="Parker D."/>
            <person name="Richards S."/>
            <person name="Ruiz S.J."/>
            <person name="Santibanez J."/>
            <person name="Savard J."/>
            <person name="Scherer S.E."/>
            <person name="Schneider B."/>
            <person name="Sodergren E."/>
            <person name="Tautz D."/>
            <person name="Vattahil S."/>
            <person name="Villasana D."/>
            <person name="White C.S."/>
            <person name="Wright R."/>
            <person name="Park Y."/>
            <person name="Beeman R.W."/>
            <person name="Lord J."/>
            <person name="Oppert B."/>
            <person name="Lorenzen M."/>
            <person name="Brown S."/>
            <person name="Wang L."/>
            <person name="Savard J."/>
            <person name="Tautz D."/>
            <person name="Richards S."/>
            <person name="Weinstock G."/>
            <person name="Gibbs R.A."/>
            <person name="Liu Y."/>
            <person name="Worley K."/>
            <person name="Weinstock G."/>
            <person name="Elsik C.G."/>
            <person name="Reese J.T."/>
            <person name="Elhaik E."/>
            <person name="Landan G."/>
            <person name="Graur D."/>
            <person name="Arensburger P."/>
            <person name="Atkinson P."/>
            <person name="Beeman R.W."/>
            <person name="Beidler J."/>
            <person name="Brown S.J."/>
            <person name="Demuth J.P."/>
            <person name="Drury D.W."/>
            <person name="Du Y.Z."/>
            <person name="Fujiwara H."/>
            <person name="Lorenzen M."/>
            <person name="Maselli V."/>
            <person name="Osanai M."/>
            <person name="Park Y."/>
            <person name="Robertson H.M."/>
            <person name="Tu Z."/>
            <person name="Wang J.J."/>
            <person name="Wang S."/>
            <person name="Richards S."/>
            <person name="Song H."/>
            <person name="Zhang L."/>
            <person name="Sodergren E."/>
            <person name="Werner D."/>
            <person name="Stanke M."/>
            <person name="Morgenstern B."/>
            <person name="Solovyev V."/>
            <person name="Kosarev P."/>
            <person name="Brown G."/>
            <person name="Chen H.C."/>
            <person name="Ermolaeva O."/>
            <person name="Hlavina W."/>
            <person name="Kapustin Y."/>
            <person name="Kiryutin B."/>
            <person name="Kitts P."/>
            <person name="Maglott D."/>
            <person name="Pruitt K."/>
            <person name="Sapojnikov V."/>
            <person name="Souvorov A."/>
            <person name="Mackey A.J."/>
            <person name="Waterhouse R.M."/>
            <person name="Wyder S."/>
            <person name="Zdobnov E.M."/>
            <person name="Zdobnov E.M."/>
            <person name="Wyder S."/>
            <person name="Kriventseva E.V."/>
            <person name="Kadowaki T."/>
            <person name="Bork P."/>
            <person name="Aranda M."/>
            <person name="Bao R."/>
            <person name="Beermann A."/>
            <person name="Berns N."/>
            <person name="Bolognesi R."/>
            <person name="Bonneton F."/>
            <person name="Bopp D."/>
            <person name="Brown S.J."/>
            <person name="Bucher G."/>
            <person name="Butts T."/>
            <person name="Chaumot A."/>
            <person name="Denell R.E."/>
            <person name="Ferrier D.E."/>
            <person name="Friedrich M."/>
            <person name="Gordon C.M."/>
            <person name="Jindra M."/>
            <person name="Klingler M."/>
            <person name="Lan Q."/>
            <person name="Lattorff H.M."/>
            <person name="Laudet V."/>
            <person name="von Levetsow C."/>
            <person name="Liu Z."/>
            <person name="Lutz R."/>
            <person name="Lynch J.A."/>
            <person name="da Fonseca R.N."/>
            <person name="Posnien N."/>
            <person name="Reuter R."/>
            <person name="Roth S."/>
            <person name="Savard J."/>
            <person name="Schinko J.B."/>
            <person name="Schmitt C."/>
            <person name="Schoppmeier M."/>
            <person name="Schroder R."/>
            <person name="Shippy T.D."/>
            <person name="Simonnet F."/>
            <person name="Marques-Souza H."/>
            <person name="Tautz D."/>
            <person name="Tomoyasu Y."/>
            <person name="Trauner J."/>
            <person name="Van der Zee M."/>
            <person name="Vervoort M."/>
            <person name="Wittkopp N."/>
            <person name="Wimmer E.A."/>
            <person name="Yang X."/>
            <person name="Jones A.K."/>
            <person name="Sattelle D.B."/>
            <person name="Ebert P.R."/>
            <person name="Nelson D."/>
            <person name="Scott J.G."/>
            <person name="Beeman R.W."/>
            <person name="Muthukrishnan S."/>
            <person name="Kramer K.J."/>
            <person name="Arakane Y."/>
            <person name="Beeman R.W."/>
            <person name="Zhu Q."/>
            <person name="Hogenkamp D."/>
            <person name="Dixit R."/>
            <person name="Oppert B."/>
            <person name="Jiang H."/>
            <person name="Zou Z."/>
            <person name="Marshall J."/>
            <person name="Elpidina E."/>
            <person name="Vinokurov K."/>
            <person name="Oppert C."/>
            <person name="Zou Z."/>
            <person name="Evans J."/>
            <person name="Lu Z."/>
            <person name="Zhao P."/>
            <person name="Sumathipala N."/>
            <person name="Altincicek B."/>
            <person name="Vilcinskas A."/>
            <person name="Williams M."/>
            <person name="Hultmark D."/>
            <person name="Hetru C."/>
            <person name="Jiang H."/>
            <person name="Grimmelikhuijzen C.J."/>
            <person name="Hauser F."/>
            <person name="Cazzamali G."/>
            <person name="Williamson M."/>
            <person name="Park Y."/>
            <person name="Li B."/>
            <person name="Tanaka Y."/>
            <person name="Predel R."/>
            <person name="Neupert S."/>
            <person name="Schachtner J."/>
            <person name="Verleyen P."/>
            <person name="Raible F."/>
            <person name="Bork P."/>
            <person name="Friedrich M."/>
            <person name="Walden K.K."/>
            <person name="Robertson H.M."/>
            <person name="Angeli S."/>
            <person name="Foret S."/>
            <person name="Bucher G."/>
            <person name="Schuetz S."/>
            <person name="Maleszka R."/>
            <person name="Wimmer E.A."/>
            <person name="Beeman R.W."/>
            <person name="Lorenzen M."/>
            <person name="Tomoyasu Y."/>
            <person name="Miller S.C."/>
            <person name="Grossmann D."/>
            <person name="Bucher G."/>
        </authorList>
    </citation>
    <scope>NUCLEOTIDE SEQUENCE [LARGE SCALE GENOMIC DNA]</scope>
    <source>
        <strain evidence="2 3">Georgia GA2</strain>
    </source>
</reference>
<dbReference type="OrthoDB" id="6707345at2759"/>
<accession>A0A139WPR9</accession>
<feature type="compositionally biased region" description="Polar residues" evidence="1">
    <location>
        <begin position="1058"/>
        <end position="1068"/>
    </location>
</feature>
<feature type="region of interest" description="Disordered" evidence="1">
    <location>
        <begin position="996"/>
        <end position="1093"/>
    </location>
</feature>
<reference evidence="2 3" key="2">
    <citation type="journal article" date="2010" name="Nucleic Acids Res.">
        <title>BeetleBase in 2010: revisions to provide comprehensive genomic information for Tribolium castaneum.</title>
        <authorList>
            <person name="Kim H.S."/>
            <person name="Murphy T."/>
            <person name="Xia J."/>
            <person name="Caragea D."/>
            <person name="Park Y."/>
            <person name="Beeman R.W."/>
            <person name="Lorenzen M.D."/>
            <person name="Butcher S."/>
            <person name="Manak J.R."/>
            <person name="Brown S.J."/>
        </authorList>
    </citation>
    <scope>GENOME REANNOTATION</scope>
    <source>
        <strain evidence="2 3">Georgia GA2</strain>
    </source>
</reference>
<feature type="region of interest" description="Disordered" evidence="1">
    <location>
        <begin position="817"/>
        <end position="837"/>
    </location>
</feature>
<feature type="compositionally biased region" description="Polar residues" evidence="1">
    <location>
        <begin position="817"/>
        <end position="831"/>
    </location>
</feature>
<feature type="region of interest" description="Disordered" evidence="1">
    <location>
        <begin position="460"/>
        <end position="529"/>
    </location>
</feature>
<organism evidence="2 3">
    <name type="scientific">Tribolium castaneum</name>
    <name type="common">Red flour beetle</name>
    <dbReference type="NCBI Taxonomy" id="7070"/>
    <lineage>
        <taxon>Eukaryota</taxon>
        <taxon>Metazoa</taxon>
        <taxon>Ecdysozoa</taxon>
        <taxon>Arthropoda</taxon>
        <taxon>Hexapoda</taxon>
        <taxon>Insecta</taxon>
        <taxon>Pterygota</taxon>
        <taxon>Neoptera</taxon>
        <taxon>Endopterygota</taxon>
        <taxon>Coleoptera</taxon>
        <taxon>Polyphaga</taxon>
        <taxon>Cucujiformia</taxon>
        <taxon>Tenebrionidae</taxon>
        <taxon>Tenebrionidae incertae sedis</taxon>
        <taxon>Tribolium</taxon>
    </lineage>
</organism>
<feature type="compositionally biased region" description="Polar residues" evidence="1">
    <location>
        <begin position="784"/>
        <end position="798"/>
    </location>
</feature>
<proteinExistence type="predicted"/>
<dbReference type="AlphaFoldDB" id="A0A139WPR9"/>
<sequence>MLCDDNSDKVSKNPLCVFCLSPPFSIRAFTRPPERSASRRLSVRCWRRGGSSLLSVRPRFKAVNRRSSNSLTKYLSGFFQTRARRGLTLQEVLEEIRKAWNPQSYCTMDEKWSKSNSNETLSPVLLRRRLSAPETIMRKHMLAQQRSDSQDSEIAQSEAKIYTYRGEMDAGSDSNLNRKRDPDLMRKTTLLRRLWSHTKPLPSTRFSGTFHEWQHSYGKLCSGRSTHSLTSVHSSPEHLVKSQSRRSLNESRTSPQHKNINSRRLSPKHQKRHFETDSTTTTKTSTTTTPKTTTETETSTRYTNTSYTTFSDNSDSAYTNSNSNYTETSNNNSTPSEIRKDVLEDTEASNQGYHLRGANETATQTIGTTNVNVISNVQLSQSTLDLIFNQVMQDVKNSSDVSSESNIVQVKQIPSFYLKRKDSEDNSQHSRIVKCMISNVGAGSPYSKPPEAPQIAVPRFSARPQTSSMEVNISSGESTDKESDTVSLVDSLEDTSSLRTDPMQNEVIANKSDISLELPDNSDKKPSKPTAFFIPIEIDSRTEFKPVSDHLPQKVRDRLVRRQQKREERNRSKQSSSRSDSNYISASENGNHIHCIVHNGADINLNSVPLPEVNYGKSKKRSKPLLPSIESFRRIKIDDQKSVKRKSIKDENYTKSKQKLWVPKVRNKNEKLTPLYTSKNEYVYDCGPRRIYHKTEFNNTNKRIEILEIMECVDNSEKLEKLSKKSKIPVLVNQKLPKINQKQSKAEKPAFLDLDCVPITDPKLDQLIANILIETLNIPDIQASVSGSKSPVQESQAESAKAKFSQKFDAIPEELSFQSSTENDVSNNNDVNPAEEKSAYQGKAAVAVVKDENFSSIPKGWITFYMLHNNRGSPDSTSDEGKKLADKKNESKQEIESGNNNDLTSAYSNVTYDVVKKDKYESNGNCSSSSEIPAKTLPPTTGRYKKYNQRKIRHKVSETEKVKQFGEWSVTVSGTNSYGQFAPDLEMSLKFPDSQKNYTCPSQSDSGLGEDNEKSHFPKIGTKQDQYKEEDENNEFMKQRLPDIARTKMGKKQRRSDSSVPSLGNLSSRIEPRQTRTSTRRYNLSRPKIDYQKSETPRNAISLFNDSHYAEILKRFPEILSITGNAINQGKK</sequence>
<name>A0A139WPR9_TRICA</name>
<feature type="compositionally biased region" description="Polar residues" evidence="1">
    <location>
        <begin position="922"/>
        <end position="931"/>
    </location>
</feature>
<feature type="region of interest" description="Disordered" evidence="1">
    <location>
        <begin position="871"/>
        <end position="904"/>
    </location>
</feature>
<keyword evidence="3" id="KW-1185">Reference proteome</keyword>
<feature type="compositionally biased region" description="Basic and acidic residues" evidence="1">
    <location>
        <begin position="1035"/>
        <end position="1046"/>
    </location>
</feature>
<feature type="compositionally biased region" description="Low complexity" evidence="1">
    <location>
        <begin position="277"/>
        <end position="334"/>
    </location>
</feature>
<feature type="region of interest" description="Disordered" evidence="1">
    <location>
        <begin position="784"/>
        <end position="803"/>
    </location>
</feature>
<dbReference type="eggNOG" id="ENOG502SGST">
    <property type="taxonomic scope" value="Eukaryota"/>
</dbReference>
<protein>
    <submittedName>
        <fullName evidence="2">Uncharacterized protein</fullName>
    </submittedName>
</protein>
<feature type="region of interest" description="Disordered" evidence="1">
    <location>
        <begin position="544"/>
        <end position="585"/>
    </location>
</feature>
<feature type="compositionally biased region" description="Polar residues" evidence="1">
    <location>
        <begin position="494"/>
        <end position="503"/>
    </location>
</feature>
<evidence type="ECO:0000313" key="3">
    <source>
        <dbReference type="Proteomes" id="UP000007266"/>
    </source>
</evidence>
<feature type="region of interest" description="Disordered" evidence="1">
    <location>
        <begin position="921"/>
        <end position="944"/>
    </location>
</feature>
<dbReference type="Proteomes" id="UP000007266">
    <property type="component" value="Linkage group 1"/>
</dbReference>
<feature type="compositionally biased region" description="Polar residues" evidence="1">
    <location>
        <begin position="241"/>
        <end position="264"/>
    </location>
</feature>
<evidence type="ECO:0000256" key="1">
    <source>
        <dbReference type="SAM" id="MobiDB-lite"/>
    </source>
</evidence>
<gene>
    <name evidence="2" type="primary">AUGUSTUS-3.0.2_31532</name>
    <name evidence="2" type="ORF">TcasGA2_TC031532</name>
</gene>
<feature type="region of interest" description="Disordered" evidence="1">
    <location>
        <begin position="226"/>
        <end position="336"/>
    </location>
</feature>
<feature type="compositionally biased region" description="Polar residues" evidence="1">
    <location>
        <begin position="996"/>
        <end position="1006"/>
    </location>
</feature>
<feature type="compositionally biased region" description="Low complexity" evidence="1">
    <location>
        <begin position="573"/>
        <end position="582"/>
    </location>
</feature>
<feature type="compositionally biased region" description="Polar residues" evidence="1">
    <location>
        <begin position="463"/>
        <end position="477"/>
    </location>
</feature>
<feature type="compositionally biased region" description="Basic and acidic residues" evidence="1">
    <location>
        <begin position="544"/>
        <end position="571"/>
    </location>
</feature>
<evidence type="ECO:0000313" key="2">
    <source>
        <dbReference type="EMBL" id="KYB29785.1"/>
    </source>
</evidence>
<dbReference type="EMBL" id="KQ971307">
    <property type="protein sequence ID" value="KYB29785.1"/>
    <property type="molecule type" value="Genomic_DNA"/>
</dbReference>
<feature type="compositionally biased region" description="Basic and acidic residues" evidence="1">
    <location>
        <begin position="879"/>
        <end position="895"/>
    </location>
</feature>